<reference evidence="2" key="1">
    <citation type="submission" date="2023-06" db="EMBL/GenBank/DDBJ databases">
        <authorList>
            <person name="Jiang Y."/>
            <person name="Liu Q."/>
        </authorList>
    </citation>
    <scope>NUCLEOTIDE SEQUENCE</scope>
    <source>
        <strain evidence="2">CGMCC 1.12089</strain>
    </source>
</reference>
<organism evidence="2 3">
    <name type="scientific">Variovorax dokdonensis</name>
    <dbReference type="NCBI Taxonomy" id="344883"/>
    <lineage>
        <taxon>Bacteria</taxon>
        <taxon>Pseudomonadati</taxon>
        <taxon>Pseudomonadota</taxon>
        <taxon>Betaproteobacteria</taxon>
        <taxon>Burkholderiales</taxon>
        <taxon>Comamonadaceae</taxon>
        <taxon>Variovorax</taxon>
    </lineage>
</organism>
<dbReference type="PROSITE" id="PS50244">
    <property type="entry name" value="S5A_REDUCTASE"/>
    <property type="match status" value="1"/>
</dbReference>
<feature type="transmembrane region" description="Helical" evidence="1">
    <location>
        <begin position="142"/>
        <end position="162"/>
    </location>
</feature>
<dbReference type="Proteomes" id="UP001174908">
    <property type="component" value="Unassembled WGS sequence"/>
</dbReference>
<dbReference type="Pfam" id="PF06966">
    <property type="entry name" value="DUF1295"/>
    <property type="match status" value="1"/>
</dbReference>
<feature type="transmembrane region" description="Helical" evidence="1">
    <location>
        <begin position="63"/>
        <end position="81"/>
    </location>
</feature>
<keyword evidence="1" id="KW-0812">Transmembrane</keyword>
<dbReference type="PANTHER" id="PTHR32251:SF17">
    <property type="entry name" value="STEROID 5-ALPHA REDUCTASE C-TERMINAL DOMAIN-CONTAINING PROTEIN"/>
    <property type="match status" value="1"/>
</dbReference>
<dbReference type="Gene3D" id="1.20.120.1630">
    <property type="match status" value="1"/>
</dbReference>
<feature type="transmembrane region" description="Helical" evidence="1">
    <location>
        <begin position="38"/>
        <end position="57"/>
    </location>
</feature>
<accession>A0ABT7N983</accession>
<comment type="caution">
    <text evidence="2">The sequence shown here is derived from an EMBL/GenBank/DDBJ whole genome shotgun (WGS) entry which is preliminary data.</text>
</comment>
<name>A0ABT7N983_9BURK</name>
<protein>
    <submittedName>
        <fullName evidence="2">DUF1295 domain-containing protein</fullName>
    </submittedName>
</protein>
<dbReference type="PANTHER" id="PTHR32251">
    <property type="entry name" value="3-OXO-5-ALPHA-STEROID 4-DEHYDROGENASE"/>
    <property type="match status" value="1"/>
</dbReference>
<evidence type="ECO:0000256" key="1">
    <source>
        <dbReference type="SAM" id="Phobius"/>
    </source>
</evidence>
<proteinExistence type="predicted"/>
<keyword evidence="1" id="KW-1133">Transmembrane helix</keyword>
<gene>
    <name evidence="2" type="ORF">QTH91_08435</name>
</gene>
<feature type="transmembrane region" description="Helical" evidence="1">
    <location>
        <begin position="109"/>
        <end position="130"/>
    </location>
</feature>
<keyword evidence="3" id="KW-1185">Reference proteome</keyword>
<keyword evidence="1" id="KW-0472">Membrane</keyword>
<evidence type="ECO:0000313" key="2">
    <source>
        <dbReference type="EMBL" id="MDM0044503.1"/>
    </source>
</evidence>
<feature type="transmembrane region" description="Helical" evidence="1">
    <location>
        <begin position="214"/>
        <end position="235"/>
    </location>
</feature>
<evidence type="ECO:0000313" key="3">
    <source>
        <dbReference type="Proteomes" id="UP001174908"/>
    </source>
</evidence>
<dbReference type="EMBL" id="JASZYV010000001">
    <property type="protein sequence ID" value="MDM0044503.1"/>
    <property type="molecule type" value="Genomic_DNA"/>
</dbReference>
<feature type="transmembrane region" description="Helical" evidence="1">
    <location>
        <begin position="6"/>
        <end position="26"/>
    </location>
</feature>
<sequence length="266" mass="28895">MSALVNVALPGLATCLAIAVMVWVASLIRKDVSIVDPFWPVMILAAGVTYALCIEQVSSRGWIALVLAGAWAVRLSLHLAVRKWHDPGEDRRYVAIRERNSPGFGFKSLYLVFALQALLAWVVSAPLGAASASSSGLNLLDIVGVLLAVFGVSFEAIADWQLARFKADPKSRGAVMDQGLWRYSRHPNYFGESCLWWGLGLIALAAGFHNAWALVSPVLVTVLLLKVSGVGLLEADLVEHRKPYRDYIERTPAFFPGRPRASGGKA</sequence>
<dbReference type="InterPro" id="IPR010721">
    <property type="entry name" value="UstE-like"/>
</dbReference>
<dbReference type="RefSeq" id="WP_286659535.1">
    <property type="nucleotide sequence ID" value="NZ_JASZYV010000001.1"/>
</dbReference>